<dbReference type="RefSeq" id="WP_247995750.1">
    <property type="nucleotide sequence ID" value="NZ_CP096022.1"/>
</dbReference>
<feature type="compositionally biased region" description="Basic and acidic residues" evidence="1">
    <location>
        <begin position="34"/>
        <end position="44"/>
    </location>
</feature>
<keyword evidence="3" id="KW-1185">Reference proteome</keyword>
<dbReference type="Proteomes" id="UP000831768">
    <property type="component" value="Plasmid unnamed3"/>
</dbReference>
<reference evidence="2" key="1">
    <citation type="submission" date="2022-04" db="EMBL/GenBank/DDBJ databases">
        <title>Halocatena sp. nov., isolated from a salt lake.</title>
        <authorList>
            <person name="Cui H.-L."/>
        </authorList>
    </citation>
    <scope>NUCLEOTIDE SEQUENCE</scope>
    <source>
        <strain evidence="2">AD-1</strain>
        <plasmid evidence="2">unnamed3</plasmid>
    </source>
</reference>
<gene>
    <name evidence="2" type="ORF">MW046_17190</name>
</gene>
<name>A0A8U0A8D1_9EURY</name>
<feature type="region of interest" description="Disordered" evidence="1">
    <location>
        <begin position="27"/>
        <end position="57"/>
    </location>
</feature>
<evidence type="ECO:0000313" key="2">
    <source>
        <dbReference type="EMBL" id="UPM45096.1"/>
    </source>
</evidence>
<proteinExistence type="predicted"/>
<evidence type="ECO:0000313" key="3">
    <source>
        <dbReference type="Proteomes" id="UP000831768"/>
    </source>
</evidence>
<dbReference type="EMBL" id="CP096022">
    <property type="protein sequence ID" value="UPM45096.1"/>
    <property type="molecule type" value="Genomic_DNA"/>
</dbReference>
<evidence type="ECO:0000256" key="1">
    <source>
        <dbReference type="SAM" id="MobiDB-lite"/>
    </source>
</evidence>
<dbReference type="Gene3D" id="2.160.10.10">
    <property type="entry name" value="Hexapeptide repeat proteins"/>
    <property type="match status" value="1"/>
</dbReference>
<protein>
    <submittedName>
        <fullName evidence="2">Polymer-forming cytoskeletal protein</fullName>
    </submittedName>
</protein>
<geneLocation type="plasmid" evidence="2 3">
    <name>unnamed3</name>
</geneLocation>
<organism evidence="2 3">
    <name type="scientific">Halocatena salina</name>
    <dbReference type="NCBI Taxonomy" id="2934340"/>
    <lineage>
        <taxon>Archaea</taxon>
        <taxon>Methanobacteriati</taxon>
        <taxon>Methanobacteriota</taxon>
        <taxon>Stenosarchaea group</taxon>
        <taxon>Halobacteria</taxon>
        <taxon>Halobacteriales</taxon>
        <taxon>Natronomonadaceae</taxon>
        <taxon>Halocatena</taxon>
    </lineage>
</organism>
<keyword evidence="2" id="KW-0614">Plasmid</keyword>
<sequence>MKRIPLILLLTAVVIGSVAVIGGTPTLAGNVSDWNDHDDNHDDHDERDEESTENKLSVSFTDSHWDVVIDEDTDDVRAAGNVSIKPDVEIDGTVETDGNVDLGDDAEVDGDIVTDGDVTLRDDTEVDGTVTGRSVSIATDAEVDGAIRETS</sequence>
<dbReference type="KEGG" id="haad:MW046_17190"/>
<dbReference type="AlphaFoldDB" id="A0A8U0A8D1"/>
<dbReference type="GeneID" id="71929819"/>
<dbReference type="SUPFAM" id="SSF51161">
    <property type="entry name" value="Trimeric LpxA-like enzymes"/>
    <property type="match status" value="1"/>
</dbReference>
<dbReference type="InterPro" id="IPR011004">
    <property type="entry name" value="Trimer_LpxA-like_sf"/>
</dbReference>
<accession>A0A8U0A8D1</accession>